<proteinExistence type="predicted"/>
<sequence length="72" mass="7592">MAAGQGDSLTLAASHGPKTQGLSFRVSKAVEPEMELAGRDGFQATAMHADQAAEFPKARPRPRGPSHLSDFT</sequence>
<feature type="region of interest" description="Disordered" evidence="1">
    <location>
        <begin position="1"/>
        <end position="20"/>
    </location>
</feature>
<dbReference type="EMBL" id="NKCK01000157">
    <property type="protein sequence ID" value="RSL95065.1"/>
    <property type="molecule type" value="Genomic_DNA"/>
</dbReference>
<comment type="caution">
    <text evidence="2">The sequence shown here is derived from an EMBL/GenBank/DDBJ whole genome shotgun (WGS) entry which is preliminary data.</text>
</comment>
<evidence type="ECO:0000256" key="1">
    <source>
        <dbReference type="SAM" id="MobiDB-lite"/>
    </source>
</evidence>
<evidence type="ECO:0000313" key="2">
    <source>
        <dbReference type="EMBL" id="RSL95065.1"/>
    </source>
</evidence>
<name>A0A428SZ29_9HYPO</name>
<dbReference type="AlphaFoldDB" id="A0A428SZ29"/>
<feature type="region of interest" description="Disordered" evidence="1">
    <location>
        <begin position="52"/>
        <end position="72"/>
    </location>
</feature>
<dbReference type="Proteomes" id="UP000287144">
    <property type="component" value="Unassembled WGS sequence"/>
</dbReference>
<organism evidence="2 3">
    <name type="scientific">Fusarium oligoseptatum</name>
    <dbReference type="NCBI Taxonomy" id="2604345"/>
    <lineage>
        <taxon>Eukaryota</taxon>
        <taxon>Fungi</taxon>
        <taxon>Dikarya</taxon>
        <taxon>Ascomycota</taxon>
        <taxon>Pezizomycotina</taxon>
        <taxon>Sordariomycetes</taxon>
        <taxon>Hypocreomycetidae</taxon>
        <taxon>Hypocreales</taxon>
        <taxon>Nectriaceae</taxon>
        <taxon>Fusarium</taxon>
        <taxon>Fusarium solani species complex</taxon>
    </lineage>
</organism>
<reference evidence="2 3" key="1">
    <citation type="submission" date="2017-06" db="EMBL/GenBank/DDBJ databases">
        <title>Comparative genomic analysis of Ambrosia Fusariam Clade fungi.</title>
        <authorList>
            <person name="Stajich J.E."/>
            <person name="Carrillo J."/>
            <person name="Kijimoto T."/>
            <person name="Eskalen A."/>
            <person name="O'Donnell K."/>
            <person name="Kasson M."/>
        </authorList>
    </citation>
    <scope>NUCLEOTIDE SEQUENCE [LARGE SCALE GENOMIC DNA]</scope>
    <source>
        <strain evidence="2 3">NRRL62579</strain>
    </source>
</reference>
<protein>
    <submittedName>
        <fullName evidence="2">Uncharacterized protein</fullName>
    </submittedName>
</protein>
<evidence type="ECO:0000313" key="3">
    <source>
        <dbReference type="Proteomes" id="UP000287144"/>
    </source>
</evidence>
<gene>
    <name evidence="2" type="ORF">CEP52_012263</name>
</gene>
<keyword evidence="3" id="KW-1185">Reference proteome</keyword>
<accession>A0A428SZ29</accession>